<evidence type="ECO:0000256" key="8">
    <source>
        <dbReference type="RuleBase" id="RU365092"/>
    </source>
</evidence>
<proteinExistence type="inferred from homology"/>
<feature type="transmembrane region" description="Helical" evidence="8">
    <location>
        <begin position="134"/>
        <end position="150"/>
    </location>
</feature>
<feature type="transmembrane region" description="Helical" evidence="8">
    <location>
        <begin position="157"/>
        <end position="178"/>
    </location>
</feature>
<dbReference type="PANTHER" id="PTHR30003:SF0">
    <property type="entry name" value="GLYCOLATE PERMEASE GLCA-RELATED"/>
    <property type="match status" value="1"/>
</dbReference>
<feature type="transmembrane region" description="Helical" evidence="8">
    <location>
        <begin position="387"/>
        <end position="414"/>
    </location>
</feature>
<dbReference type="Pfam" id="PF02652">
    <property type="entry name" value="Lactate_perm"/>
    <property type="match status" value="1"/>
</dbReference>
<sequence>MICSVSTNDNAWDLVHVGAATLPILAIFWALVFAKWKGHWASLFALGIASIVAYSVFHIPVQAITFSSIRGMLYGLFPVSWIVINTLFLFNLSVESGQFNIIKQHIAAITPDPRLQVLLVAFSFGAFLEGTAGYGAPVAITAAMLVGLGFQPLQAAGICLIANTAPVAFGAVGIPITVLADISGLPEMAISQTVGRTLPFLSLMMPMYLIVLLAGWKRMIEILPALIISGGSFALLQGFSANFIGPTLPDIIAGLGSLLALWGYLRIRNASAAKKQAQGTVLRAFSPFLLLTVFIILWGIPIVKQMLDQWAQVRINIGSKAMIIPYLSTPGTAILLASLCSIPLTGLSFRRVISIYGITLKQLRYALLTIATIMGFAYLLNDSGITFTLAIAMANTGVLYPLFAPILGWLGVFITGSDTSSNALFGKLQYQTAQRIGLNPLTMVAANASGGVLGKMISPQSIAVAAAGSGLTGKESNLLRYTLKHSFILLGIICIIVLLQAYLLESIIPDTSQIQDLIKIHHKPYATQQEASRAMFG</sequence>
<comment type="similarity">
    <text evidence="2 8">Belongs to the lactate permease family.</text>
</comment>
<keyword evidence="7 8" id="KW-0472">Membrane</keyword>
<evidence type="ECO:0000256" key="6">
    <source>
        <dbReference type="ARBA" id="ARBA00022989"/>
    </source>
</evidence>
<feature type="transmembrane region" description="Helical" evidence="8">
    <location>
        <begin position="363"/>
        <end position="381"/>
    </location>
</feature>
<evidence type="ECO:0000256" key="3">
    <source>
        <dbReference type="ARBA" id="ARBA00022448"/>
    </source>
</evidence>
<evidence type="ECO:0000256" key="5">
    <source>
        <dbReference type="ARBA" id="ARBA00022692"/>
    </source>
</evidence>
<evidence type="ECO:0000256" key="7">
    <source>
        <dbReference type="ARBA" id="ARBA00023136"/>
    </source>
</evidence>
<comment type="function">
    <text evidence="8">Uptake of L-lactate across the membrane. Can also transport D-lactate and glycolate.</text>
</comment>
<evidence type="ECO:0000256" key="4">
    <source>
        <dbReference type="ARBA" id="ARBA00022475"/>
    </source>
</evidence>
<name>A0ABP9ADH6_9SPHI</name>
<dbReference type="InterPro" id="IPR003804">
    <property type="entry name" value="Lactate_perm"/>
</dbReference>
<evidence type="ECO:0000256" key="2">
    <source>
        <dbReference type="ARBA" id="ARBA00010100"/>
    </source>
</evidence>
<feature type="transmembrane region" description="Helical" evidence="8">
    <location>
        <begin position="223"/>
        <end position="245"/>
    </location>
</feature>
<feature type="transmembrane region" description="Helical" evidence="8">
    <location>
        <begin position="73"/>
        <end position="94"/>
    </location>
</feature>
<evidence type="ECO:0000313" key="10">
    <source>
        <dbReference type="Proteomes" id="UP001501411"/>
    </source>
</evidence>
<feature type="transmembrane region" description="Helical" evidence="8">
    <location>
        <begin position="40"/>
        <end position="61"/>
    </location>
</feature>
<keyword evidence="5 8" id="KW-0812">Transmembrane</keyword>
<dbReference type="PANTHER" id="PTHR30003">
    <property type="entry name" value="L-LACTATE PERMEASE"/>
    <property type="match status" value="1"/>
</dbReference>
<feature type="transmembrane region" description="Helical" evidence="8">
    <location>
        <begin position="323"/>
        <end position="342"/>
    </location>
</feature>
<keyword evidence="4 8" id="KW-1003">Cell membrane</keyword>
<organism evidence="9 10">
    <name type="scientific">Olivibacter ginsenosidimutans</name>
    <dbReference type="NCBI Taxonomy" id="1176537"/>
    <lineage>
        <taxon>Bacteria</taxon>
        <taxon>Pseudomonadati</taxon>
        <taxon>Bacteroidota</taxon>
        <taxon>Sphingobacteriia</taxon>
        <taxon>Sphingobacteriales</taxon>
        <taxon>Sphingobacteriaceae</taxon>
        <taxon>Olivibacter</taxon>
    </lineage>
</organism>
<dbReference type="EMBL" id="BAABIQ010000001">
    <property type="protein sequence ID" value="GAA4777892.1"/>
    <property type="molecule type" value="Genomic_DNA"/>
</dbReference>
<comment type="caution">
    <text evidence="9">The sequence shown here is derived from an EMBL/GenBank/DDBJ whole genome shotgun (WGS) entry which is preliminary data.</text>
</comment>
<dbReference type="Proteomes" id="UP001501411">
    <property type="component" value="Unassembled WGS sequence"/>
</dbReference>
<evidence type="ECO:0000313" key="9">
    <source>
        <dbReference type="EMBL" id="GAA4777892.1"/>
    </source>
</evidence>
<keyword evidence="10" id="KW-1185">Reference proteome</keyword>
<feature type="transmembrane region" description="Helical" evidence="8">
    <location>
        <begin position="487"/>
        <end position="504"/>
    </location>
</feature>
<feature type="transmembrane region" description="Helical" evidence="8">
    <location>
        <begin position="14"/>
        <end position="33"/>
    </location>
</feature>
<keyword evidence="3 8" id="KW-0813">Transport</keyword>
<dbReference type="RefSeq" id="WP_345229650.1">
    <property type="nucleotide sequence ID" value="NZ_BAABIQ010000001.1"/>
</dbReference>
<gene>
    <name evidence="9" type="ORF">GCM10023231_00390</name>
</gene>
<feature type="transmembrane region" description="Helical" evidence="8">
    <location>
        <begin position="280"/>
        <end position="303"/>
    </location>
</feature>
<reference evidence="10" key="1">
    <citation type="journal article" date="2019" name="Int. J. Syst. Evol. Microbiol.">
        <title>The Global Catalogue of Microorganisms (GCM) 10K type strain sequencing project: providing services to taxonomists for standard genome sequencing and annotation.</title>
        <authorList>
            <consortium name="The Broad Institute Genomics Platform"/>
            <consortium name="The Broad Institute Genome Sequencing Center for Infectious Disease"/>
            <person name="Wu L."/>
            <person name="Ma J."/>
        </authorList>
    </citation>
    <scope>NUCLEOTIDE SEQUENCE [LARGE SCALE GENOMIC DNA]</scope>
    <source>
        <strain evidence="10">JCM 18200</strain>
    </source>
</reference>
<feature type="transmembrane region" description="Helical" evidence="8">
    <location>
        <begin position="251"/>
        <end position="268"/>
    </location>
</feature>
<protein>
    <recommendedName>
        <fullName evidence="8">L-lactate permease</fullName>
    </recommendedName>
</protein>
<feature type="transmembrane region" description="Helical" evidence="8">
    <location>
        <begin position="198"/>
        <end position="216"/>
    </location>
</feature>
<keyword evidence="6 8" id="KW-1133">Transmembrane helix</keyword>
<evidence type="ECO:0000256" key="1">
    <source>
        <dbReference type="ARBA" id="ARBA00004651"/>
    </source>
</evidence>
<comment type="subcellular location">
    <subcellularLocation>
        <location evidence="1 8">Cell membrane</location>
        <topology evidence="1 8">Multi-pass membrane protein</topology>
    </subcellularLocation>
</comment>
<accession>A0ABP9ADH6</accession>
<dbReference type="NCBIfam" id="TIGR00795">
    <property type="entry name" value="lctP"/>
    <property type="match status" value="1"/>
</dbReference>